<dbReference type="KEGG" id="bbev:BBEV_2718"/>
<organism evidence="1 2">
    <name type="scientific">Salisediminibacterium beveridgei</name>
    <dbReference type="NCBI Taxonomy" id="632773"/>
    <lineage>
        <taxon>Bacteria</taxon>
        <taxon>Bacillati</taxon>
        <taxon>Bacillota</taxon>
        <taxon>Bacilli</taxon>
        <taxon>Bacillales</taxon>
        <taxon>Bacillaceae</taxon>
        <taxon>Salisediminibacterium</taxon>
    </lineage>
</organism>
<dbReference type="AlphaFoldDB" id="A0A1D7QYG2"/>
<name>A0A1D7QYG2_9BACI</name>
<evidence type="ECO:0000313" key="2">
    <source>
        <dbReference type="Proteomes" id="UP000094463"/>
    </source>
</evidence>
<dbReference type="EMBL" id="CP012502">
    <property type="protein sequence ID" value="AOM84055.1"/>
    <property type="molecule type" value="Genomic_DNA"/>
</dbReference>
<gene>
    <name evidence="1" type="ORF">BBEV_2718</name>
</gene>
<sequence>MTLLILLGVFAMALFFMFKYTMIGSGILGSGLARYNGFRGNQQGITVTCSSCGTKVRMSETVAYCDRCRKYI</sequence>
<dbReference type="Proteomes" id="UP000094463">
    <property type="component" value="Chromosome"/>
</dbReference>
<accession>A0A1D7QYG2</accession>
<dbReference type="STRING" id="632773.BBEV_2718"/>
<protein>
    <submittedName>
        <fullName evidence="1">Uncharacterized protein</fullName>
    </submittedName>
</protein>
<reference evidence="1 2" key="1">
    <citation type="submission" date="2015-08" db="EMBL/GenBank/DDBJ databases">
        <title>The complete genome sequence of Bacillus beveridgei MLTeJB.</title>
        <authorList>
            <person name="Hanson T.E."/>
            <person name="Mesa C."/>
            <person name="Basesman S.M."/>
            <person name="Oremland R.S."/>
        </authorList>
    </citation>
    <scope>NUCLEOTIDE SEQUENCE [LARGE SCALE GENOMIC DNA]</scope>
    <source>
        <strain evidence="1 2">MLTeJB</strain>
    </source>
</reference>
<keyword evidence="2" id="KW-1185">Reference proteome</keyword>
<evidence type="ECO:0000313" key="1">
    <source>
        <dbReference type="EMBL" id="AOM84055.1"/>
    </source>
</evidence>
<proteinExistence type="predicted"/>